<name>A0A372EF00_9BURK</name>
<feature type="transmembrane region" description="Helical" evidence="1">
    <location>
        <begin position="146"/>
        <end position="166"/>
    </location>
</feature>
<keyword evidence="1" id="KW-0472">Membrane</keyword>
<evidence type="ECO:0000313" key="2">
    <source>
        <dbReference type="EMBL" id="RFP77002.1"/>
    </source>
</evidence>
<evidence type="ECO:0000256" key="1">
    <source>
        <dbReference type="SAM" id="Phobius"/>
    </source>
</evidence>
<gene>
    <name evidence="2" type="ORF">DY262_18510</name>
</gene>
<dbReference type="Proteomes" id="UP000261931">
    <property type="component" value="Unassembled WGS sequence"/>
</dbReference>
<keyword evidence="1" id="KW-0812">Transmembrane</keyword>
<keyword evidence="3" id="KW-1185">Reference proteome</keyword>
<reference evidence="2 3" key="1">
    <citation type="submission" date="2018-08" db="EMBL/GenBank/DDBJ databases">
        <title>Hydrogenophaga sp. LA-38 isolated from sludge.</title>
        <authorList>
            <person name="Im W.-T."/>
        </authorList>
    </citation>
    <scope>NUCLEOTIDE SEQUENCE [LARGE SCALE GENOMIC DNA]</scope>
    <source>
        <strain evidence="2 3">LA-38</strain>
    </source>
</reference>
<comment type="caution">
    <text evidence="2">The sequence shown here is derived from an EMBL/GenBank/DDBJ whole genome shotgun (WGS) entry which is preliminary data.</text>
</comment>
<dbReference type="EMBL" id="QVLS01000013">
    <property type="protein sequence ID" value="RFP77002.1"/>
    <property type="molecule type" value="Genomic_DNA"/>
</dbReference>
<proteinExistence type="predicted"/>
<dbReference type="AlphaFoldDB" id="A0A372EF00"/>
<feature type="transmembrane region" description="Helical" evidence="1">
    <location>
        <begin position="49"/>
        <end position="68"/>
    </location>
</feature>
<accession>A0A372EF00</accession>
<protein>
    <recommendedName>
        <fullName evidence="4">DUF1453 domain-containing protein</fullName>
    </recommendedName>
</protein>
<feature type="transmembrane region" description="Helical" evidence="1">
    <location>
        <begin position="107"/>
        <end position="126"/>
    </location>
</feature>
<organism evidence="2 3">
    <name type="scientific">Hydrogenophaga borbori</name>
    <dbReference type="NCBI Taxonomy" id="2294117"/>
    <lineage>
        <taxon>Bacteria</taxon>
        <taxon>Pseudomonadati</taxon>
        <taxon>Pseudomonadota</taxon>
        <taxon>Betaproteobacteria</taxon>
        <taxon>Burkholderiales</taxon>
        <taxon>Comamonadaceae</taxon>
        <taxon>Hydrogenophaga</taxon>
    </lineage>
</organism>
<keyword evidence="1" id="KW-1133">Transmembrane helix</keyword>
<dbReference type="InterPro" id="IPR046730">
    <property type="entry name" value="DUF6622"/>
</dbReference>
<evidence type="ECO:0000313" key="3">
    <source>
        <dbReference type="Proteomes" id="UP000261931"/>
    </source>
</evidence>
<evidence type="ECO:0008006" key="4">
    <source>
        <dbReference type="Google" id="ProtNLM"/>
    </source>
</evidence>
<sequence>MLLQLITTHPDAIGPILRGTPLWVWGLLTGLLALGLSQMRERTASLSRVSLLPLAMTVFSVSGTWTALGGSPHLATAVAVWAAAAVAGFALLAPGRAGGQFDPARRVFHLPGSAVPLLLIVGIFLVKYGVGIELTMAPRLVDERPYALTIAALYGAFTGVFVGRAWRLLRLALRPATARAAD</sequence>
<dbReference type="Pfam" id="PF20327">
    <property type="entry name" value="DUF6622"/>
    <property type="match status" value="1"/>
</dbReference>
<dbReference type="RefSeq" id="WP_116960559.1">
    <property type="nucleotide sequence ID" value="NZ_QVLS01000013.1"/>
</dbReference>
<feature type="transmembrane region" description="Helical" evidence="1">
    <location>
        <begin position="74"/>
        <end position="95"/>
    </location>
</feature>
<feature type="transmembrane region" description="Helical" evidence="1">
    <location>
        <begin position="20"/>
        <end position="37"/>
    </location>
</feature>